<evidence type="ECO:0000313" key="2">
    <source>
        <dbReference type="Proteomes" id="UP001478862"/>
    </source>
</evidence>
<gene>
    <name evidence="1" type="ORF">ABNX05_15725</name>
</gene>
<proteinExistence type="predicted"/>
<evidence type="ECO:0000313" key="1">
    <source>
        <dbReference type="EMBL" id="MEQ6356077.1"/>
    </source>
</evidence>
<accession>A0ABV1MUA8</accession>
<dbReference type="RefSeq" id="WP_349660578.1">
    <property type="nucleotide sequence ID" value="NZ_JBEGDG010000011.1"/>
</dbReference>
<name>A0ABV1MUA8_9BACI</name>
<dbReference type="Proteomes" id="UP001478862">
    <property type="component" value="Unassembled WGS sequence"/>
</dbReference>
<reference evidence="1 2" key="1">
    <citation type="submission" date="2024-06" db="EMBL/GenBank/DDBJ databases">
        <title>Lysinibacillus zambalefons sp. nov., a Novel Firmicute Isolated from the Poon Bato Zambales Hyperalkaline Spring.</title>
        <authorList>
            <person name="Aja J.A."/>
            <person name="Lazaro J.E.H."/>
            <person name="Llorin L.D."/>
            <person name="Lim K.R."/>
            <person name="Teodosio J."/>
            <person name="Dalisay D.S."/>
        </authorList>
    </citation>
    <scope>NUCLEOTIDE SEQUENCE [LARGE SCALE GENOMIC DNA]</scope>
    <source>
        <strain evidence="1 2">M3</strain>
    </source>
</reference>
<sequence length="202" mass="22754">MKLFDAQRLTDTFLELVQPYMKNELTATPSTVEGLLTNTTLSTNSTFHFHSLSEFKRGDYFTINGSYYLVTGDIVAHRGFKYKALVEYCNYIIEPTTTVKIKVGTDAMGRPIYKTETVVDRSEPAVICYKEMTVDEDSIVTATKTLVINVQDNAKNREGFQVNSTIVIHGRPYKVINAEIVKVGLIELKVQSEDVLLPLLDD</sequence>
<protein>
    <submittedName>
        <fullName evidence="1">Uncharacterized protein</fullName>
    </submittedName>
</protein>
<keyword evidence="2" id="KW-1185">Reference proteome</keyword>
<dbReference type="EMBL" id="JBEGDG010000011">
    <property type="protein sequence ID" value="MEQ6356077.1"/>
    <property type="molecule type" value="Genomic_DNA"/>
</dbReference>
<comment type="caution">
    <text evidence="1">The sequence shown here is derived from an EMBL/GenBank/DDBJ whole genome shotgun (WGS) entry which is preliminary data.</text>
</comment>
<organism evidence="1 2">
    <name type="scientific">Lysinibacillus zambalensis</name>
    <dbReference type="NCBI Taxonomy" id="3160866"/>
    <lineage>
        <taxon>Bacteria</taxon>
        <taxon>Bacillati</taxon>
        <taxon>Bacillota</taxon>
        <taxon>Bacilli</taxon>
        <taxon>Bacillales</taxon>
        <taxon>Bacillaceae</taxon>
        <taxon>Lysinibacillus</taxon>
    </lineage>
</organism>